<organism evidence="7 8">
    <name type="scientific">Hippocampus comes</name>
    <name type="common">Tiger tail seahorse</name>
    <dbReference type="NCBI Taxonomy" id="109280"/>
    <lineage>
        <taxon>Eukaryota</taxon>
        <taxon>Metazoa</taxon>
        <taxon>Chordata</taxon>
        <taxon>Craniata</taxon>
        <taxon>Vertebrata</taxon>
        <taxon>Euteleostomi</taxon>
        <taxon>Actinopterygii</taxon>
        <taxon>Neopterygii</taxon>
        <taxon>Teleostei</taxon>
        <taxon>Neoteleostei</taxon>
        <taxon>Acanthomorphata</taxon>
        <taxon>Syngnathiaria</taxon>
        <taxon>Syngnathiformes</taxon>
        <taxon>Syngnathoidei</taxon>
        <taxon>Syngnathidae</taxon>
        <taxon>Hippocampus</taxon>
    </lineage>
</organism>
<dbReference type="PROSITE" id="PS00216">
    <property type="entry name" value="SUGAR_TRANSPORT_1"/>
    <property type="match status" value="1"/>
</dbReference>
<evidence type="ECO:0000256" key="2">
    <source>
        <dbReference type="ARBA" id="ARBA00022692"/>
    </source>
</evidence>
<keyword evidence="8" id="KW-1185">Reference proteome</keyword>
<dbReference type="InterPro" id="IPR020846">
    <property type="entry name" value="MFS_dom"/>
</dbReference>
<sequence>MADFSDLIVQIGDFGFFQKRLVVLCSLPLIPFSFVLVGVVFLGNTPDHRCAIPEAERLRGECGWTEAEVREVTIPRSEASFSRCNRFRLNLSHETCDELEKMLASNKTPVMPCDGGWAFDKNYSTIVSEFSLVCERSWLADLNQVTMACGLFVGAFITGYLSDRFGRKPCFIAFMFCLGLVGVGVMLSPWYPLLLAFRFLQGFFEKGAWTSCYVLRMLMAFFFYFPNDLIPKAG</sequence>
<dbReference type="Gene3D" id="1.20.1250.20">
    <property type="entry name" value="MFS general substrate transporter like domains"/>
    <property type="match status" value="1"/>
</dbReference>
<keyword evidence="3 5" id="KW-1133">Transmembrane helix</keyword>
<feature type="transmembrane region" description="Helical" evidence="5">
    <location>
        <begin position="21"/>
        <end position="43"/>
    </location>
</feature>
<dbReference type="InterPro" id="IPR011701">
    <property type="entry name" value="MFS"/>
</dbReference>
<dbReference type="Pfam" id="PF07690">
    <property type="entry name" value="MFS_1"/>
    <property type="match status" value="1"/>
</dbReference>
<evidence type="ECO:0000313" key="8">
    <source>
        <dbReference type="Proteomes" id="UP000264820"/>
    </source>
</evidence>
<dbReference type="GO" id="GO:0016020">
    <property type="term" value="C:membrane"/>
    <property type="evidence" value="ECO:0007669"/>
    <property type="project" value="UniProtKB-SubCell"/>
</dbReference>
<dbReference type="OMA" id="THANMAL"/>
<dbReference type="Proteomes" id="UP000264820">
    <property type="component" value="Unplaced"/>
</dbReference>
<dbReference type="SUPFAM" id="SSF103473">
    <property type="entry name" value="MFS general substrate transporter"/>
    <property type="match status" value="1"/>
</dbReference>
<evidence type="ECO:0000259" key="6">
    <source>
        <dbReference type="PROSITE" id="PS50850"/>
    </source>
</evidence>
<dbReference type="PANTHER" id="PTHR24064">
    <property type="entry name" value="SOLUTE CARRIER FAMILY 22 MEMBER"/>
    <property type="match status" value="1"/>
</dbReference>
<dbReference type="GO" id="GO:0022857">
    <property type="term" value="F:transmembrane transporter activity"/>
    <property type="evidence" value="ECO:0007669"/>
    <property type="project" value="InterPro"/>
</dbReference>
<dbReference type="AlphaFoldDB" id="A0A3Q2Y9Q2"/>
<evidence type="ECO:0000313" key="7">
    <source>
        <dbReference type="Ensembl" id="ENSHCOP00000013853.1"/>
    </source>
</evidence>
<evidence type="ECO:0000256" key="4">
    <source>
        <dbReference type="ARBA" id="ARBA00023136"/>
    </source>
</evidence>
<name>A0A3Q2Y9Q2_HIPCM</name>
<evidence type="ECO:0000256" key="1">
    <source>
        <dbReference type="ARBA" id="ARBA00004141"/>
    </source>
</evidence>
<feature type="domain" description="Major facilitator superfamily (MFS) profile" evidence="6">
    <location>
        <begin position="93"/>
        <end position="234"/>
    </location>
</feature>
<feature type="transmembrane region" description="Helical" evidence="5">
    <location>
        <begin position="169"/>
        <end position="187"/>
    </location>
</feature>
<dbReference type="InterPro" id="IPR036259">
    <property type="entry name" value="MFS_trans_sf"/>
</dbReference>
<dbReference type="PROSITE" id="PS50850">
    <property type="entry name" value="MFS"/>
    <property type="match status" value="1"/>
</dbReference>
<dbReference type="GeneTree" id="ENSGT00940000155089"/>
<keyword evidence="4 5" id="KW-0472">Membrane</keyword>
<feature type="transmembrane region" description="Helical" evidence="5">
    <location>
        <begin position="207"/>
        <end position="225"/>
    </location>
</feature>
<evidence type="ECO:0000256" key="3">
    <source>
        <dbReference type="ARBA" id="ARBA00022989"/>
    </source>
</evidence>
<reference evidence="7" key="2">
    <citation type="submission" date="2025-09" db="UniProtKB">
        <authorList>
            <consortium name="Ensembl"/>
        </authorList>
    </citation>
    <scope>IDENTIFICATION</scope>
</reference>
<dbReference type="STRING" id="109280.ENSHCOP00000013853"/>
<dbReference type="Ensembl" id="ENSHCOT00000027468.1">
    <property type="protein sequence ID" value="ENSHCOP00000013853.1"/>
    <property type="gene ID" value="ENSHCOG00000017083.1"/>
</dbReference>
<reference evidence="7" key="1">
    <citation type="submission" date="2025-08" db="UniProtKB">
        <authorList>
            <consortium name="Ensembl"/>
        </authorList>
    </citation>
    <scope>IDENTIFICATION</scope>
</reference>
<keyword evidence="2 5" id="KW-0812">Transmembrane</keyword>
<evidence type="ECO:0000256" key="5">
    <source>
        <dbReference type="SAM" id="Phobius"/>
    </source>
</evidence>
<proteinExistence type="predicted"/>
<comment type="subcellular location">
    <subcellularLocation>
        <location evidence="1">Membrane</location>
        <topology evidence="1">Multi-pass membrane protein</topology>
    </subcellularLocation>
</comment>
<protein>
    <recommendedName>
        <fullName evidence="6">Major facilitator superfamily (MFS) profile domain-containing protein</fullName>
    </recommendedName>
</protein>
<dbReference type="InterPro" id="IPR005829">
    <property type="entry name" value="Sugar_transporter_CS"/>
</dbReference>
<accession>A0A3Q2Y9Q2</accession>